<dbReference type="HOGENOM" id="CLU_1778749_0_0_1"/>
<reference evidence="1 2" key="1">
    <citation type="journal article" date="2011" name="Nat. Biotechnol.">
        <title>Comparative genomic analysis of the thermophilic biomass-degrading fungi Myceliophthora thermophila and Thielavia terrestris.</title>
        <authorList>
            <person name="Berka R.M."/>
            <person name="Grigoriev I.V."/>
            <person name="Otillar R."/>
            <person name="Salamov A."/>
            <person name="Grimwood J."/>
            <person name="Reid I."/>
            <person name="Ishmael N."/>
            <person name="John T."/>
            <person name="Darmond C."/>
            <person name="Moisan M.-C."/>
            <person name="Henrissat B."/>
            <person name="Coutinho P.M."/>
            <person name="Lombard V."/>
            <person name="Natvig D.O."/>
            <person name="Lindquist E."/>
            <person name="Schmutz J."/>
            <person name="Lucas S."/>
            <person name="Harris P."/>
            <person name="Powlowski J."/>
            <person name="Bellemare A."/>
            <person name="Taylor D."/>
            <person name="Butler G."/>
            <person name="de Vries R.P."/>
            <person name="Allijn I.E."/>
            <person name="van den Brink J."/>
            <person name="Ushinsky S."/>
            <person name="Storms R."/>
            <person name="Powell A.J."/>
            <person name="Paulsen I.T."/>
            <person name="Elbourne L.D.H."/>
            <person name="Baker S.E."/>
            <person name="Magnuson J."/>
            <person name="LaBoissiere S."/>
            <person name="Clutterbuck A.J."/>
            <person name="Martinez D."/>
            <person name="Wogulis M."/>
            <person name="de Leon A.L."/>
            <person name="Rey M.W."/>
            <person name="Tsang A."/>
        </authorList>
    </citation>
    <scope>NUCLEOTIDE SEQUENCE [LARGE SCALE GENOMIC DNA]</scope>
    <source>
        <strain evidence="2">ATCC 38088 / NRRL 8126</strain>
    </source>
</reference>
<dbReference type="Proteomes" id="UP000008181">
    <property type="component" value="Chromosome 4"/>
</dbReference>
<dbReference type="KEGG" id="ttt:THITE_2091261"/>
<evidence type="ECO:0000313" key="2">
    <source>
        <dbReference type="Proteomes" id="UP000008181"/>
    </source>
</evidence>
<sequence>MANCCLFEQAPSAAEKTRRRWSDDQLGTHPMMNFTDIAMHETNYCSHCISGKTPIEDIVETMKEFVLWGCSHPRDKDGGVSGGDVGVNGVFSALRPDEEAEIRRAVEAAKVFGTRDAEHMMSALVGIRAAEELSGRWYNGRAGRSL</sequence>
<evidence type="ECO:0000313" key="1">
    <source>
        <dbReference type="EMBL" id="AEO69759.1"/>
    </source>
</evidence>
<dbReference type="AlphaFoldDB" id="G2RAS8"/>
<dbReference type="RefSeq" id="XP_003656095.1">
    <property type="nucleotide sequence ID" value="XM_003656047.1"/>
</dbReference>
<dbReference type="GeneID" id="11520273"/>
<organism evidence="1 2">
    <name type="scientific">Thermothielavioides terrestris (strain ATCC 38088 / NRRL 8126)</name>
    <name type="common">Thielavia terrestris</name>
    <dbReference type="NCBI Taxonomy" id="578455"/>
    <lineage>
        <taxon>Eukaryota</taxon>
        <taxon>Fungi</taxon>
        <taxon>Dikarya</taxon>
        <taxon>Ascomycota</taxon>
        <taxon>Pezizomycotina</taxon>
        <taxon>Sordariomycetes</taxon>
        <taxon>Sordariomycetidae</taxon>
        <taxon>Sordariales</taxon>
        <taxon>Chaetomiaceae</taxon>
        <taxon>Thermothielavioides</taxon>
        <taxon>Thermothielavioides terrestris</taxon>
    </lineage>
</organism>
<accession>G2RAS8</accession>
<name>G2RAS8_THETT</name>
<proteinExistence type="predicted"/>
<gene>
    <name evidence="1" type="ORF">THITE_2091261</name>
</gene>
<dbReference type="EMBL" id="CP003012">
    <property type="protein sequence ID" value="AEO69759.1"/>
    <property type="molecule type" value="Genomic_DNA"/>
</dbReference>
<protein>
    <submittedName>
        <fullName evidence="1">Uncharacterized protein</fullName>
    </submittedName>
</protein>
<keyword evidence="2" id="KW-1185">Reference proteome</keyword>